<dbReference type="OrthoDB" id="269384at2759"/>
<evidence type="ECO:0000256" key="19">
    <source>
        <dbReference type="SAM" id="SignalP"/>
    </source>
</evidence>
<dbReference type="EMBL" id="WHVB01000005">
    <property type="protein sequence ID" value="KAF8482907.1"/>
    <property type="molecule type" value="Genomic_DNA"/>
</dbReference>
<evidence type="ECO:0000256" key="16">
    <source>
        <dbReference type="PIRSR" id="PIRSR017205-1"/>
    </source>
</evidence>
<dbReference type="PANTHER" id="PTHR12613">
    <property type="entry name" value="ERO1-RELATED"/>
    <property type="match status" value="1"/>
</dbReference>
<keyword evidence="13 18" id="KW-1015">Disulfide bond</keyword>
<feature type="disulfide bond" evidence="18">
    <location>
        <begin position="142"/>
        <end position="150"/>
    </location>
</feature>
<name>A0A9P5N004_9AGAM</name>
<evidence type="ECO:0000256" key="7">
    <source>
        <dbReference type="ARBA" id="ARBA00022729"/>
    </source>
</evidence>
<keyword evidence="10" id="KW-0249">Electron transport</keyword>
<feature type="chain" id="PRO_5040463075" evidence="19">
    <location>
        <begin position="18"/>
        <end position="528"/>
    </location>
</feature>
<comment type="cofactor">
    <cofactor evidence="1 17">
        <name>FAD</name>
        <dbReference type="ChEBI" id="CHEBI:57692"/>
    </cofactor>
</comment>
<evidence type="ECO:0000256" key="1">
    <source>
        <dbReference type="ARBA" id="ARBA00001974"/>
    </source>
</evidence>
<keyword evidence="5" id="KW-0813">Transport</keyword>
<protein>
    <submittedName>
        <fullName evidence="20">Endoplasmic oxidoreductin</fullName>
    </submittedName>
</protein>
<feature type="binding site" evidence="17">
    <location>
        <position position="270"/>
    </location>
    <ligand>
        <name>FAD</name>
        <dbReference type="ChEBI" id="CHEBI:57692"/>
    </ligand>
</feature>
<dbReference type="GO" id="GO:0005789">
    <property type="term" value="C:endoplasmic reticulum membrane"/>
    <property type="evidence" value="ECO:0007669"/>
    <property type="project" value="UniProtKB-SubCell"/>
</dbReference>
<dbReference type="GO" id="GO:0071949">
    <property type="term" value="F:FAD binding"/>
    <property type="evidence" value="ECO:0007669"/>
    <property type="project" value="InterPro"/>
</dbReference>
<organism evidence="20 21">
    <name type="scientific">Russula ochroleuca</name>
    <dbReference type="NCBI Taxonomy" id="152965"/>
    <lineage>
        <taxon>Eukaryota</taxon>
        <taxon>Fungi</taxon>
        <taxon>Dikarya</taxon>
        <taxon>Basidiomycota</taxon>
        <taxon>Agaricomycotina</taxon>
        <taxon>Agaricomycetes</taxon>
        <taxon>Russulales</taxon>
        <taxon>Russulaceae</taxon>
        <taxon>Russula</taxon>
    </lineage>
</organism>
<dbReference type="InterPro" id="IPR037192">
    <property type="entry name" value="ERO1-like_sf"/>
</dbReference>
<keyword evidence="12" id="KW-0472">Membrane</keyword>
<dbReference type="PIRSF" id="PIRSF017205">
    <property type="entry name" value="ERO1"/>
    <property type="match status" value="1"/>
</dbReference>
<evidence type="ECO:0000256" key="6">
    <source>
        <dbReference type="ARBA" id="ARBA00022630"/>
    </source>
</evidence>
<evidence type="ECO:0000256" key="13">
    <source>
        <dbReference type="ARBA" id="ARBA00023157"/>
    </source>
</evidence>
<feature type="disulfide bond" description="Redox-active" evidence="18">
    <location>
        <begin position="102"/>
        <end position="107"/>
    </location>
</feature>
<evidence type="ECO:0000256" key="10">
    <source>
        <dbReference type="ARBA" id="ARBA00022982"/>
    </source>
</evidence>
<feature type="signal peptide" evidence="19">
    <location>
        <begin position="1"/>
        <end position="17"/>
    </location>
</feature>
<dbReference type="PANTHER" id="PTHR12613:SF0">
    <property type="entry name" value="ERO1-LIKE PROTEIN"/>
    <property type="match status" value="1"/>
</dbReference>
<feature type="binding site" evidence="17">
    <location>
        <position position="238"/>
    </location>
    <ligand>
        <name>FAD</name>
        <dbReference type="ChEBI" id="CHEBI:57692"/>
    </ligand>
</feature>
<feature type="active site" description="Nucleophile" evidence="16">
    <location>
        <position position="367"/>
    </location>
</feature>
<comment type="subcellular location">
    <subcellularLocation>
        <location evidence="2">Endoplasmic reticulum membrane</location>
        <topology evidence="2">Peripheral membrane protein</topology>
        <orientation evidence="2">Lumenal side</orientation>
    </subcellularLocation>
</comment>
<dbReference type="GO" id="GO:0034975">
    <property type="term" value="P:protein folding in endoplasmic reticulum"/>
    <property type="evidence" value="ECO:0007669"/>
    <property type="project" value="InterPro"/>
</dbReference>
<reference evidence="20" key="1">
    <citation type="submission" date="2019-10" db="EMBL/GenBank/DDBJ databases">
        <authorList>
            <consortium name="DOE Joint Genome Institute"/>
            <person name="Kuo A."/>
            <person name="Miyauchi S."/>
            <person name="Kiss E."/>
            <person name="Drula E."/>
            <person name="Kohler A."/>
            <person name="Sanchez-Garcia M."/>
            <person name="Andreopoulos B."/>
            <person name="Barry K.W."/>
            <person name="Bonito G."/>
            <person name="Buee M."/>
            <person name="Carver A."/>
            <person name="Chen C."/>
            <person name="Cichocki N."/>
            <person name="Clum A."/>
            <person name="Culley D."/>
            <person name="Crous P.W."/>
            <person name="Fauchery L."/>
            <person name="Girlanda M."/>
            <person name="Hayes R."/>
            <person name="Keri Z."/>
            <person name="LaButti K."/>
            <person name="Lipzen A."/>
            <person name="Lombard V."/>
            <person name="Magnuson J."/>
            <person name="Maillard F."/>
            <person name="Morin E."/>
            <person name="Murat C."/>
            <person name="Nolan M."/>
            <person name="Ohm R."/>
            <person name="Pangilinan J."/>
            <person name="Pereira M."/>
            <person name="Perotto S."/>
            <person name="Peter M."/>
            <person name="Riley R."/>
            <person name="Sitrit Y."/>
            <person name="Stielow B."/>
            <person name="Szollosi G."/>
            <person name="Zifcakova L."/>
            <person name="Stursova M."/>
            <person name="Spatafora J.W."/>
            <person name="Tedersoo L."/>
            <person name="Vaario L.-M."/>
            <person name="Yamada A."/>
            <person name="Yan M."/>
            <person name="Wang P."/>
            <person name="Xu J."/>
            <person name="Bruns T."/>
            <person name="Baldrian P."/>
            <person name="Vilgalys R."/>
            <person name="Henrissat B."/>
            <person name="Grigoriev I.V."/>
            <person name="Hibbett D."/>
            <person name="Nagy L.G."/>
            <person name="Martin F.M."/>
        </authorList>
    </citation>
    <scope>NUCLEOTIDE SEQUENCE</scope>
    <source>
        <strain evidence="20">Prilba</strain>
    </source>
</reference>
<keyword evidence="21" id="KW-1185">Reference proteome</keyword>
<feature type="binding site" evidence="17">
    <location>
        <position position="171"/>
    </location>
    <ligand>
        <name>FAD</name>
        <dbReference type="ChEBI" id="CHEBI:57692"/>
    </ligand>
</feature>
<keyword evidence="15" id="KW-0676">Redox-active center</keyword>
<feature type="active site" evidence="16">
    <location>
        <position position="370"/>
    </location>
</feature>
<keyword evidence="14" id="KW-0325">Glycoprotein</keyword>
<dbReference type="InterPro" id="IPR007266">
    <property type="entry name" value="Ero1"/>
</dbReference>
<keyword evidence="9 17" id="KW-0274">FAD</keyword>
<sequence length="528" mass="59894">MRPLLCLFLIHWGTACASFLSDTLVRKDQLQHVLEHEPAQRASCQGTHTGPIETTLCDYETIESVNYVLYNQLHELVQTPFFKYFRVDLYRECPFWEENVVCMNRDCSIITVDESEIPEQWRAGTLSKLERTEDHRVDLPGCYYRDSDFCFLDDMTEGEYVDLSLNPERFTGYAGISAHRVWKAIYEENCFGESESSLSKMSMPGVVLPDTMAEVLYMDGDIPQEQCLEKKVYYKVISGLHASISTHICHEHLNQTTGQWGPDLQCYVSRIASHPERLQYIYFNTVLLLRAVARLGPYLSAYDYCASGTHEDDAITYSRLEKVLEIAGVAGKFDETALFKGENANVLKEEFKQHFRNVSRIMDCVGCDKCRLWGKIQTTGLGTALKVLFELDEKNLDPRLNANLLQRSEVVALINTLHRFSESLHAVDVFRRLWRESSAEESAKLVREAEKAVKTPLPRPSPSVSAGAPRATGLVKVTQQRVALWIRACKEGTIECASTVNEALRRMAAIAVSMLSLSGKEQGPREEL</sequence>
<evidence type="ECO:0000256" key="2">
    <source>
        <dbReference type="ARBA" id="ARBA00004367"/>
    </source>
</evidence>
<evidence type="ECO:0000256" key="12">
    <source>
        <dbReference type="ARBA" id="ARBA00023136"/>
    </source>
</evidence>
<evidence type="ECO:0000256" key="17">
    <source>
        <dbReference type="PIRSR" id="PIRSR017205-2"/>
    </source>
</evidence>
<evidence type="ECO:0000256" key="4">
    <source>
        <dbReference type="ARBA" id="ARBA00011802"/>
    </source>
</evidence>
<feature type="binding site" evidence="17">
    <location>
        <position position="182"/>
    </location>
    <ligand>
        <name>FAD</name>
        <dbReference type="ChEBI" id="CHEBI:57692"/>
    </ligand>
</feature>
<feature type="binding site" evidence="17">
    <location>
        <position position="241"/>
    </location>
    <ligand>
        <name>FAD</name>
        <dbReference type="ChEBI" id="CHEBI:57692"/>
    </ligand>
</feature>
<comment type="similarity">
    <text evidence="3">Belongs to the EROs family.</text>
</comment>
<comment type="caution">
    <text evidence="20">The sequence shown here is derived from an EMBL/GenBank/DDBJ whole genome shotgun (WGS) entry which is preliminary data.</text>
</comment>
<dbReference type="GO" id="GO:0016972">
    <property type="term" value="F:thiol oxidase activity"/>
    <property type="evidence" value="ECO:0007669"/>
    <property type="project" value="InterPro"/>
</dbReference>
<keyword evidence="11" id="KW-0560">Oxidoreductase</keyword>
<accession>A0A9P5N004</accession>
<evidence type="ECO:0000256" key="8">
    <source>
        <dbReference type="ARBA" id="ARBA00022824"/>
    </source>
</evidence>
<evidence type="ECO:0000256" key="14">
    <source>
        <dbReference type="ARBA" id="ARBA00023180"/>
    </source>
</evidence>
<dbReference type="AlphaFoldDB" id="A0A9P5N004"/>
<dbReference type="SUPFAM" id="SSF110019">
    <property type="entry name" value="ERO1-like"/>
    <property type="match status" value="1"/>
</dbReference>
<keyword evidence="7 19" id="KW-0732">Signal</keyword>
<comment type="subunit">
    <text evidence="4">May function both as a monomer and a homodimer.</text>
</comment>
<feature type="disulfide bond" description="Redox-active" evidence="18">
    <location>
        <begin position="367"/>
        <end position="370"/>
    </location>
</feature>
<proteinExistence type="inferred from homology"/>
<dbReference type="GO" id="GO:0015035">
    <property type="term" value="F:protein-disulfide reductase activity"/>
    <property type="evidence" value="ECO:0007669"/>
    <property type="project" value="InterPro"/>
</dbReference>
<evidence type="ECO:0000256" key="11">
    <source>
        <dbReference type="ARBA" id="ARBA00023002"/>
    </source>
</evidence>
<gene>
    <name evidence="20" type="ORF">DFH94DRAFT_730497</name>
</gene>
<evidence type="ECO:0000313" key="20">
    <source>
        <dbReference type="EMBL" id="KAF8482907.1"/>
    </source>
</evidence>
<evidence type="ECO:0000256" key="15">
    <source>
        <dbReference type="ARBA" id="ARBA00023284"/>
    </source>
</evidence>
<dbReference type="Pfam" id="PF04137">
    <property type="entry name" value="ERO1"/>
    <property type="match status" value="1"/>
</dbReference>
<feature type="binding site" evidence="17">
    <location>
        <position position="169"/>
    </location>
    <ligand>
        <name>FAD</name>
        <dbReference type="ChEBI" id="CHEBI:57692"/>
    </ligand>
</feature>
<evidence type="ECO:0000256" key="18">
    <source>
        <dbReference type="PIRSR" id="PIRSR017205-3"/>
    </source>
</evidence>
<dbReference type="Proteomes" id="UP000759537">
    <property type="component" value="Unassembled WGS sequence"/>
</dbReference>
<evidence type="ECO:0000256" key="5">
    <source>
        <dbReference type="ARBA" id="ARBA00022448"/>
    </source>
</evidence>
<evidence type="ECO:0000256" key="9">
    <source>
        <dbReference type="ARBA" id="ARBA00022827"/>
    </source>
</evidence>
<evidence type="ECO:0000256" key="3">
    <source>
        <dbReference type="ARBA" id="ARBA00008277"/>
    </source>
</evidence>
<keyword evidence="6" id="KW-0285">Flavoprotein</keyword>
<evidence type="ECO:0000313" key="21">
    <source>
        <dbReference type="Proteomes" id="UP000759537"/>
    </source>
</evidence>
<reference evidence="20" key="2">
    <citation type="journal article" date="2020" name="Nat. Commun.">
        <title>Large-scale genome sequencing of mycorrhizal fungi provides insights into the early evolution of symbiotic traits.</title>
        <authorList>
            <person name="Miyauchi S."/>
            <person name="Kiss E."/>
            <person name="Kuo A."/>
            <person name="Drula E."/>
            <person name="Kohler A."/>
            <person name="Sanchez-Garcia M."/>
            <person name="Morin E."/>
            <person name="Andreopoulos B."/>
            <person name="Barry K.W."/>
            <person name="Bonito G."/>
            <person name="Buee M."/>
            <person name="Carver A."/>
            <person name="Chen C."/>
            <person name="Cichocki N."/>
            <person name="Clum A."/>
            <person name="Culley D."/>
            <person name="Crous P.W."/>
            <person name="Fauchery L."/>
            <person name="Girlanda M."/>
            <person name="Hayes R.D."/>
            <person name="Keri Z."/>
            <person name="LaButti K."/>
            <person name="Lipzen A."/>
            <person name="Lombard V."/>
            <person name="Magnuson J."/>
            <person name="Maillard F."/>
            <person name="Murat C."/>
            <person name="Nolan M."/>
            <person name="Ohm R.A."/>
            <person name="Pangilinan J."/>
            <person name="Pereira M.F."/>
            <person name="Perotto S."/>
            <person name="Peter M."/>
            <person name="Pfister S."/>
            <person name="Riley R."/>
            <person name="Sitrit Y."/>
            <person name="Stielow J.B."/>
            <person name="Szollosi G."/>
            <person name="Zifcakova L."/>
            <person name="Stursova M."/>
            <person name="Spatafora J.W."/>
            <person name="Tedersoo L."/>
            <person name="Vaario L.M."/>
            <person name="Yamada A."/>
            <person name="Yan M."/>
            <person name="Wang P."/>
            <person name="Xu J."/>
            <person name="Bruns T."/>
            <person name="Baldrian P."/>
            <person name="Vilgalys R."/>
            <person name="Dunand C."/>
            <person name="Henrissat B."/>
            <person name="Grigoriev I.V."/>
            <person name="Hibbett D."/>
            <person name="Nagy L.G."/>
            <person name="Martin F.M."/>
        </authorList>
    </citation>
    <scope>NUCLEOTIDE SEQUENCE</scope>
    <source>
        <strain evidence="20">Prilba</strain>
    </source>
</reference>
<dbReference type="PROSITE" id="PS51257">
    <property type="entry name" value="PROKAR_LIPOPROTEIN"/>
    <property type="match status" value="1"/>
</dbReference>
<keyword evidence="8" id="KW-0256">Endoplasmic reticulum</keyword>